<dbReference type="EMBL" id="JBBYHR010000001">
    <property type="protein sequence ID" value="MEL1242672.1"/>
    <property type="molecule type" value="Genomic_DNA"/>
</dbReference>
<feature type="transmembrane region" description="Helical" evidence="1">
    <location>
        <begin position="581"/>
        <end position="601"/>
    </location>
</feature>
<organism evidence="4 5">
    <name type="scientific">Flavobacterium arundinis</name>
    <dbReference type="NCBI Taxonomy" id="3139143"/>
    <lineage>
        <taxon>Bacteria</taxon>
        <taxon>Pseudomonadati</taxon>
        <taxon>Bacteroidota</taxon>
        <taxon>Flavobacteriia</taxon>
        <taxon>Flavobacteriales</taxon>
        <taxon>Flavobacteriaceae</taxon>
        <taxon>Flavobacterium</taxon>
    </lineage>
</organism>
<dbReference type="SUPFAM" id="SSF52317">
    <property type="entry name" value="Class I glutamine amidotransferase-like"/>
    <property type="match status" value="1"/>
</dbReference>
<keyword evidence="1" id="KW-0472">Membrane</keyword>
<evidence type="ECO:0000313" key="4">
    <source>
        <dbReference type="EMBL" id="MEL1242672.1"/>
    </source>
</evidence>
<evidence type="ECO:0000256" key="1">
    <source>
        <dbReference type="SAM" id="Phobius"/>
    </source>
</evidence>
<protein>
    <submittedName>
        <fullName evidence="4">Gliding motility-associated ABC transporter substrate-binding protein GldG</fullName>
    </submittedName>
</protein>
<sequence length="608" mass="68600">METAAETTTKKPKENKNLKQLVITIIVLVALNFAGNYFFKRFDLTHDKRYTLSQASLNIINESVDPIYVEVFLAGDVTDDYKRLQDETRQLLQEFEAYSPNVRFSLFNPIDEDKGTDAAKRDLIYNMYIMENPQFRANEKSIKKSMSGITNLDEAVIEGFIRAGMQPASVSVIDKGKQSETVIFPWAIATCNGKSVKIPLLKNQRGASAQENVESSVQNLEYAFADGFNKIIKEKQKKVVVLQGNGEMPGQNMASFLKQLKDSYYLGPFTLDSVAKDPQKTLKALQHYDLAIIAKPREKFTEEEKQVIDQYIVNGGKTLWMIDPVQAEMDSINDNGTMPALPMDLGLNDMFFKYGFRIPPVLVKDEMATPIKLATGGEGNNTQYQQYLWKFAPFVYPDSINQNPIVKNLGGIKFDFAGGIDTLKNGIKKNILLATSRYSKTVGTPTAISLDMVNEKFDPAEYQKGGFIPVAILLEGSFHSMYENRILPFKDADYKTVGKPGKMIVIADGDVVKNQFDKEGRPLELGFDKWTGEVYENKDFMLNCVNYLLDDTGLINIRSKNVSLPMLNMKKVHDNYTTAQLITVGLPIVLLLVFGLLFTWLRKRKYSK</sequence>
<dbReference type="NCBIfam" id="TIGR03521">
    <property type="entry name" value="GldG"/>
    <property type="match status" value="1"/>
</dbReference>
<keyword evidence="1" id="KW-1133">Transmembrane helix</keyword>
<feature type="domain" description="DUF7088" evidence="3">
    <location>
        <begin position="47"/>
        <end position="190"/>
    </location>
</feature>
<dbReference type="InterPro" id="IPR019863">
    <property type="entry name" value="Motility-assoc_ABC-rel_GldG"/>
</dbReference>
<gene>
    <name evidence="4" type="primary">gldG</name>
    <name evidence="4" type="ORF">AAEO56_00245</name>
</gene>
<evidence type="ECO:0000313" key="5">
    <source>
        <dbReference type="Proteomes" id="UP001464555"/>
    </source>
</evidence>
<keyword evidence="1" id="KW-0812">Transmembrane</keyword>
<dbReference type="Proteomes" id="UP001464555">
    <property type="component" value="Unassembled WGS sequence"/>
</dbReference>
<evidence type="ECO:0000259" key="2">
    <source>
        <dbReference type="Pfam" id="PF09822"/>
    </source>
</evidence>
<name>A0ABU9HR85_9FLAO</name>
<keyword evidence="5" id="KW-1185">Reference proteome</keyword>
<dbReference type="Pfam" id="PF09822">
    <property type="entry name" value="ABC_transp_aux"/>
    <property type="match status" value="1"/>
</dbReference>
<dbReference type="Pfam" id="PF23357">
    <property type="entry name" value="DUF7088"/>
    <property type="match status" value="1"/>
</dbReference>
<proteinExistence type="predicted"/>
<feature type="domain" description="ABC-type uncharacterised transport system" evidence="2">
    <location>
        <begin position="236"/>
        <end position="544"/>
    </location>
</feature>
<reference evidence="4 5" key="1">
    <citation type="submission" date="2024-04" db="EMBL/GenBank/DDBJ databases">
        <title>Flavobacterium sp. DGU11 16S ribosomal RNA gene Genome sequencing and assembly.</title>
        <authorList>
            <person name="Park S."/>
        </authorList>
    </citation>
    <scope>NUCLEOTIDE SEQUENCE [LARGE SCALE GENOMIC DNA]</scope>
    <source>
        <strain evidence="4 5">DGU11</strain>
    </source>
</reference>
<dbReference type="RefSeq" id="WP_341694998.1">
    <property type="nucleotide sequence ID" value="NZ_JBBYHR010000001.1"/>
</dbReference>
<dbReference type="InterPro" id="IPR019196">
    <property type="entry name" value="ABC_transp_unknown"/>
</dbReference>
<comment type="caution">
    <text evidence="4">The sequence shown here is derived from an EMBL/GenBank/DDBJ whole genome shotgun (WGS) entry which is preliminary data.</text>
</comment>
<evidence type="ECO:0000259" key="3">
    <source>
        <dbReference type="Pfam" id="PF23357"/>
    </source>
</evidence>
<feature type="transmembrane region" description="Helical" evidence="1">
    <location>
        <begin position="21"/>
        <end position="39"/>
    </location>
</feature>
<accession>A0ABU9HR85</accession>
<dbReference type="InterPro" id="IPR029062">
    <property type="entry name" value="Class_I_gatase-like"/>
</dbReference>
<dbReference type="InterPro" id="IPR055396">
    <property type="entry name" value="DUF7088"/>
</dbReference>